<accession>A0A6M3SXL0</accession>
<dbReference type="Proteomes" id="UP000501455">
    <property type="component" value="Segment"/>
</dbReference>
<gene>
    <name evidence="1" type="primary">79</name>
    <name evidence="1" type="ORF">SEA_ISSMI_79</name>
</gene>
<dbReference type="GeneID" id="64471543"/>
<dbReference type="EMBL" id="MT310863">
    <property type="protein sequence ID" value="QJD50725.1"/>
    <property type="molecule type" value="Genomic_DNA"/>
</dbReference>
<keyword evidence="2" id="KW-1185">Reference proteome</keyword>
<protein>
    <submittedName>
        <fullName evidence="1">Uncharacterized protein</fullName>
    </submittedName>
</protein>
<name>A0A6M3SXL0_9CAUD</name>
<proteinExistence type="predicted"/>
<sequence>METCTYELDHSAVAATHYYRAYEGDRVNLCFGCANRFGYPQYLVEYPRPWRPQYGYLVNAHTGNGASDWVSDLWPFEGEGTVQWLDILGCTDAELLVADAAWEPYRAHYSENAGLVYEVTRVTCLPLV</sequence>
<evidence type="ECO:0000313" key="2">
    <source>
        <dbReference type="Proteomes" id="UP000501455"/>
    </source>
</evidence>
<organism evidence="1 2">
    <name type="scientific">Streptomyces phage Issmi</name>
    <dbReference type="NCBI Taxonomy" id="2725628"/>
    <lineage>
        <taxon>Viruses</taxon>
        <taxon>Duplodnaviria</taxon>
        <taxon>Heunggongvirae</taxon>
        <taxon>Uroviricota</taxon>
        <taxon>Caudoviricetes</taxon>
        <taxon>Arquatrovirinae</taxon>
        <taxon>Caelumvirus</taxon>
        <taxon>Caelumvirus issmi</taxon>
    </lineage>
</organism>
<evidence type="ECO:0000313" key="1">
    <source>
        <dbReference type="EMBL" id="QJD50725.1"/>
    </source>
</evidence>
<reference evidence="1 2" key="1">
    <citation type="submission" date="2020-04" db="EMBL/GenBank/DDBJ databases">
        <authorList>
            <person name="Eleanor S.I."/>
            <person name="Danny K.W."/>
            <person name="Hallah B.M."/>
            <person name="Joshua A.M."/>
            <person name="Shaffer C.D."/>
            <person name="Weston-Hafer K.A."/>
            <person name="Garlena R.A."/>
            <person name="Russell D.A."/>
            <person name="Pope W.H."/>
            <person name="Jacobs-Sera D."/>
            <person name="Hatfull G.F."/>
        </authorList>
    </citation>
    <scope>NUCLEOTIDE SEQUENCE [LARGE SCALE GENOMIC DNA]</scope>
</reference>
<dbReference type="KEGG" id="vg:64471543"/>
<dbReference type="RefSeq" id="YP_010055612.1">
    <property type="nucleotide sequence ID" value="NC_054667.1"/>
</dbReference>